<sequence length="813" mass="88835">MQMQRNAVFFFTFLTLAAWCRVSVGNGAECAQLSSDNEECGTGAACLWAQQLMVVNATFTVLGELVSNTDAKAAVLRSQASEVLKRAAAVGDRLYEDEAQKAVQSAEEVIKQNNKTLNEVRSAKNVINTSLLRASSKFKKGNETKEAIIKKLLSNFSVCEKTSNLTRVSLEDVRQKIEGHLPNLTAWTVETEKKWVQNSNKTWEALLEVSTSNNKGSWENAWGSVRSHLSNVTVLLVAARVNFTAVEKSINATSEQIAVRAKDITQELTAQHGVLCSVSSQLVSLSRVLGNLTAQAMNKSAEAKWYSEKTVENMNATKKYAAVLLDSLPQNSSDVLLVGADDAKSTSEYEKVLSSSEVVIASSEKVQDGLVMMNKTAMKLLEGVRADMKAIKVKNSSVSRVIDSEGTAGEECEGKNEEVTLESLMAVFKTSSCKLKDQQINGSEMCELQKRSIFLENWETVQQAMAAMNKSAHQAKDAWNETKVGRKRMEEASRNGLKAKRTALCEVIVRLKEAVSYRSILDKRARNMLEDVEETVKYKALVHEEVRGVQKDVRKSANAKWMAEAATNETEMAQKAAETALADTDEDAYIAAAEFREAVARAAAQMAKATEISHLAVALEPISGVADNDADTALKKVLEANVTAFSAKHNISNVLSEVQKVSELLEKKASDTVASLSHLGFSTNWTDCSGAVHTADDDGAILRLVDGLNAFLLYVHDSNDRKALHNAITTLKEGTEEFHRAKTQVNTSLEKAKLAHTRAKEVRMQTRNAATAAREAVMKAKMAVRQTQDAATRMAASCTPLHKQLLSLLNAVG</sequence>
<feature type="signal peptide" evidence="2">
    <location>
        <begin position="1"/>
        <end position="25"/>
    </location>
</feature>
<keyword evidence="4" id="KW-1185">Reference proteome</keyword>
<evidence type="ECO:0000256" key="1">
    <source>
        <dbReference type="SAM" id="Coils"/>
    </source>
</evidence>
<evidence type="ECO:0000313" key="3">
    <source>
        <dbReference type="EMBL" id="CCD19119.1"/>
    </source>
</evidence>
<organism evidence="3 4">
    <name type="scientific">Trypanosoma vivax (strain Y486)</name>
    <dbReference type="NCBI Taxonomy" id="1055687"/>
    <lineage>
        <taxon>Eukaryota</taxon>
        <taxon>Discoba</taxon>
        <taxon>Euglenozoa</taxon>
        <taxon>Kinetoplastea</taxon>
        <taxon>Metakinetoplastina</taxon>
        <taxon>Trypanosomatida</taxon>
        <taxon>Trypanosomatidae</taxon>
        <taxon>Trypanosoma</taxon>
        <taxon>Duttonella</taxon>
    </lineage>
</organism>
<name>F9WNK1_TRYVY</name>
<dbReference type="Proteomes" id="UP000009027">
    <property type="component" value="Unassembled WGS sequence"/>
</dbReference>
<protein>
    <submittedName>
        <fullName evidence="3">Uncharacterized protein</fullName>
    </submittedName>
</protein>
<accession>F9WNK1</accession>
<dbReference type="AlphaFoldDB" id="F9WNK1"/>
<feature type="chain" id="PRO_5003390695" evidence="2">
    <location>
        <begin position="26"/>
        <end position="813"/>
    </location>
</feature>
<keyword evidence="2" id="KW-0732">Signal</keyword>
<proteinExistence type="predicted"/>
<dbReference type="EMBL" id="CAEX01002656">
    <property type="protein sequence ID" value="CCD19119.1"/>
    <property type="molecule type" value="Genomic_DNA"/>
</dbReference>
<feature type="coiled-coil region" evidence="1">
    <location>
        <begin position="96"/>
        <end position="123"/>
    </location>
</feature>
<gene>
    <name evidence="3" type="ORF">TvY486_0001650</name>
</gene>
<evidence type="ECO:0000313" key="4">
    <source>
        <dbReference type="Proteomes" id="UP000009027"/>
    </source>
</evidence>
<evidence type="ECO:0000256" key="2">
    <source>
        <dbReference type="SAM" id="SignalP"/>
    </source>
</evidence>
<reference evidence="3 4" key="1">
    <citation type="journal article" date="2012" name="Proc. Natl. Acad. Sci. U.S.A.">
        <title>Antigenic diversity is generated by distinct evolutionary mechanisms in African trypanosome species.</title>
        <authorList>
            <person name="Jackson A.P."/>
            <person name="Berry A."/>
            <person name="Aslett M."/>
            <person name="Allison H.C."/>
            <person name="Burton P."/>
            <person name="Vavrova-Anderson J."/>
            <person name="Brown R."/>
            <person name="Browne H."/>
            <person name="Corton N."/>
            <person name="Hauser H."/>
            <person name="Gamble J."/>
            <person name="Gilderthorp R."/>
            <person name="Marcello L."/>
            <person name="McQuillan J."/>
            <person name="Otto T.D."/>
            <person name="Quail M.A."/>
            <person name="Sanders M.J."/>
            <person name="van Tonder A."/>
            <person name="Ginger M.L."/>
            <person name="Field M.C."/>
            <person name="Barry J.D."/>
            <person name="Hertz-Fowler C."/>
            <person name="Berriman M."/>
        </authorList>
    </citation>
    <scope>NUCLEOTIDE SEQUENCE</scope>
    <source>
        <strain evidence="3 4">Y486</strain>
    </source>
</reference>
<keyword evidence="1" id="KW-0175">Coiled coil</keyword>